<dbReference type="Proteomes" id="UP000230108">
    <property type="component" value="Unassembled WGS sequence"/>
</dbReference>
<feature type="non-terminal residue" evidence="1">
    <location>
        <position position="289"/>
    </location>
</feature>
<dbReference type="AlphaFoldDB" id="A0A2M7QEA3"/>
<accession>A0A2M7QEA3</accession>
<evidence type="ECO:0000313" key="2">
    <source>
        <dbReference type="Proteomes" id="UP000230108"/>
    </source>
</evidence>
<proteinExistence type="predicted"/>
<dbReference type="Gene3D" id="2.60.40.3760">
    <property type="match status" value="1"/>
</dbReference>
<name>A0A2M7QEA3_9BACT</name>
<sequence>MFERDSTVFFFSLFVGLIILFVNVPQSYAVGCNVACGGSVTCNAGLSCDAGTGLCKPPPPSCASAYPQSVTTNNTTGTFYTYAAGVANADSVYFPTWSTINGQDDLVWYSGTDLGGGTWRGDINLGTHSTGAEAIRTDVYMNNCGYTNVFCGPANFSICPVAVACPETCHTDTQTRPNGTCGDTSCPPNAPAEQTCASLSCHTDTQYPPDGNCNTHTCGSNAPPAVACPTYCGYPGGDVVPNGDCTTTTCPAVPDISPPSTPSLSSTTANCSGSMAFSWAPVTDNGCYG</sequence>
<dbReference type="InterPro" id="IPR013688">
    <property type="entry name" value="GBS_Bsp-like"/>
</dbReference>
<protein>
    <submittedName>
        <fullName evidence="1">Uncharacterized protein</fullName>
    </submittedName>
</protein>
<gene>
    <name evidence="1" type="ORF">COY90_01635</name>
</gene>
<reference evidence="2" key="1">
    <citation type="submission" date="2017-09" db="EMBL/GenBank/DDBJ databases">
        <title>Depth-based differentiation of microbial function through sediment-hosted aquifers and enrichment of novel symbionts in the deep terrestrial subsurface.</title>
        <authorList>
            <person name="Probst A.J."/>
            <person name="Ladd B."/>
            <person name="Jarett J.K."/>
            <person name="Geller-Mcgrath D.E."/>
            <person name="Sieber C.M.K."/>
            <person name="Emerson J.B."/>
            <person name="Anantharaman K."/>
            <person name="Thomas B.C."/>
            <person name="Malmstrom R."/>
            <person name="Stieglmeier M."/>
            <person name="Klingl A."/>
            <person name="Woyke T."/>
            <person name="Ryan C.M."/>
            <person name="Banfield J.F."/>
        </authorList>
    </citation>
    <scope>NUCLEOTIDE SEQUENCE [LARGE SCALE GENOMIC DNA]</scope>
</reference>
<dbReference type="Pfam" id="PF08481">
    <property type="entry name" value="GBS_Bsp-like"/>
    <property type="match status" value="1"/>
</dbReference>
<dbReference type="EMBL" id="PFLF01000041">
    <property type="protein sequence ID" value="PIY69247.1"/>
    <property type="molecule type" value="Genomic_DNA"/>
</dbReference>
<comment type="caution">
    <text evidence="1">The sequence shown here is derived from an EMBL/GenBank/DDBJ whole genome shotgun (WGS) entry which is preliminary data.</text>
</comment>
<evidence type="ECO:0000313" key="1">
    <source>
        <dbReference type="EMBL" id="PIY69247.1"/>
    </source>
</evidence>
<organism evidence="1 2">
    <name type="scientific">Candidatus Roizmanbacteria bacterium CG_4_10_14_0_8_um_filter_39_9</name>
    <dbReference type="NCBI Taxonomy" id="1974829"/>
    <lineage>
        <taxon>Bacteria</taxon>
        <taxon>Candidatus Roizmaniibacteriota</taxon>
    </lineage>
</organism>